<evidence type="ECO:0000313" key="1">
    <source>
        <dbReference type="EMBL" id="GAI98344.1"/>
    </source>
</evidence>
<gene>
    <name evidence="1" type="ORF">S12H4_31487</name>
</gene>
<organism evidence="1">
    <name type="scientific">marine sediment metagenome</name>
    <dbReference type="NCBI Taxonomy" id="412755"/>
    <lineage>
        <taxon>unclassified sequences</taxon>
        <taxon>metagenomes</taxon>
        <taxon>ecological metagenomes</taxon>
    </lineage>
</organism>
<feature type="non-terminal residue" evidence="1">
    <location>
        <position position="251"/>
    </location>
</feature>
<reference evidence="1" key="1">
    <citation type="journal article" date="2014" name="Front. Microbiol.">
        <title>High frequency of phylogenetically diverse reductive dehalogenase-homologous genes in deep subseafloor sedimentary metagenomes.</title>
        <authorList>
            <person name="Kawai M."/>
            <person name="Futagami T."/>
            <person name="Toyoda A."/>
            <person name="Takaki Y."/>
            <person name="Nishi S."/>
            <person name="Hori S."/>
            <person name="Arai W."/>
            <person name="Tsubouchi T."/>
            <person name="Morono Y."/>
            <person name="Uchiyama I."/>
            <person name="Ito T."/>
            <person name="Fujiyama A."/>
            <person name="Inagaki F."/>
            <person name="Takami H."/>
        </authorList>
    </citation>
    <scope>NUCLEOTIDE SEQUENCE</scope>
    <source>
        <strain evidence="1">Expedition CK06-06</strain>
    </source>
</reference>
<dbReference type="EMBL" id="BARW01018383">
    <property type="protein sequence ID" value="GAI98344.1"/>
    <property type="molecule type" value="Genomic_DNA"/>
</dbReference>
<protein>
    <submittedName>
        <fullName evidence="1">Uncharacterized protein</fullName>
    </submittedName>
</protein>
<comment type="caution">
    <text evidence="1">The sequence shown here is derived from an EMBL/GenBank/DDBJ whole genome shotgun (WGS) entry which is preliminary data.</text>
</comment>
<dbReference type="AlphaFoldDB" id="X1V127"/>
<accession>X1V127</accession>
<proteinExistence type="predicted"/>
<name>X1V127_9ZZZZ</name>
<sequence>MPQTLRMSPQYQLKGEQRLVQKLKLIGRIKLGQFLSLPENDFKKYINKVERDPLFQKLRYQYHLISCRKFPQILSESPSLEFKEALVPQPEDIEVGEIIEKDPQLLTILKKIGDVVGIEKFRKFLYGKEVNIKEIIRECNLSSGQIKIFKEFINRFQLRSILASSSSLSSFDFSPRSRTHKIASLEKKGDKILICPLEKESYLIKGKYLIDYDRFGEMIKRKELVPSRASKISNFFKKLDLINRRTTTIYH</sequence>